<protein>
    <submittedName>
        <fullName evidence="1">Uncharacterized protein</fullName>
    </submittedName>
</protein>
<dbReference type="EMBL" id="VUKU01008093">
    <property type="protein sequence ID" value="KAF1445249.1"/>
    <property type="molecule type" value="Genomic_DNA"/>
</dbReference>
<evidence type="ECO:0000313" key="2">
    <source>
        <dbReference type="Proteomes" id="UP000785099"/>
    </source>
</evidence>
<organism evidence="1 2">
    <name type="scientific">Spheniscus mendiculus</name>
    <name type="common">Galapagos penguin</name>
    <dbReference type="NCBI Taxonomy" id="156760"/>
    <lineage>
        <taxon>Eukaryota</taxon>
        <taxon>Metazoa</taxon>
        <taxon>Chordata</taxon>
        <taxon>Craniata</taxon>
        <taxon>Vertebrata</taxon>
        <taxon>Euteleostomi</taxon>
        <taxon>Archelosauria</taxon>
        <taxon>Archosauria</taxon>
        <taxon>Dinosauria</taxon>
        <taxon>Saurischia</taxon>
        <taxon>Theropoda</taxon>
        <taxon>Coelurosauria</taxon>
        <taxon>Aves</taxon>
        <taxon>Neognathae</taxon>
        <taxon>Neoaves</taxon>
        <taxon>Aequornithes</taxon>
        <taxon>Sphenisciformes</taxon>
        <taxon>Spheniscidae</taxon>
        <taxon>Spheniscus</taxon>
    </lineage>
</organism>
<accession>A0A8J4IKF0</accession>
<evidence type="ECO:0000313" key="1">
    <source>
        <dbReference type="EMBL" id="KAF1445249.1"/>
    </source>
</evidence>
<gene>
    <name evidence="1" type="ORF">FQV24_0008155</name>
</gene>
<feature type="non-terminal residue" evidence="1">
    <location>
        <position position="41"/>
    </location>
</feature>
<proteinExistence type="predicted"/>
<dbReference type="AlphaFoldDB" id="A0A8J4IKF0"/>
<dbReference type="Proteomes" id="UP000785099">
    <property type="component" value="Unassembled WGS sequence"/>
</dbReference>
<feature type="non-terminal residue" evidence="1">
    <location>
        <position position="1"/>
    </location>
</feature>
<sequence length="41" mass="4466">TSGGHHFTGNLAPEELMCLHTQPYLVIPKSDTLTTPESLTK</sequence>
<reference evidence="1 2" key="1">
    <citation type="journal article" date="2019" name="Gigascience">
        <title>High-coverage genomes to elucidate the evolution of penguins.</title>
        <authorList>
            <person name="Pan H."/>
            <person name="Cole T.L."/>
            <person name="Bi X."/>
            <person name="Fang M."/>
            <person name="Zhou C."/>
            <person name="Yang Z."/>
            <person name="Ksepka D.T."/>
            <person name="Hart T."/>
            <person name="Bouzat J.L."/>
            <person name="Argilla L.S."/>
            <person name="Bertelsen M.F."/>
            <person name="Boersma P.D."/>
            <person name="Bost C.A."/>
            <person name="Cherel Y."/>
            <person name="Dann P."/>
            <person name="Fiddaman S.R."/>
            <person name="Howard P."/>
            <person name="Labuschagne K."/>
            <person name="Mattern T."/>
            <person name="Miller G."/>
            <person name="Parker P."/>
            <person name="Phillips R.A."/>
            <person name="Quillfeldt P."/>
            <person name="Ryan P.G."/>
            <person name="Taylor H."/>
            <person name="Thompson D.R."/>
            <person name="Young M.J."/>
            <person name="Ellegaard M.R."/>
            <person name="Gilbert M.T.P."/>
            <person name="Sinding M.S."/>
            <person name="Pacheco G."/>
            <person name="Shepherd L.D."/>
            <person name="Tennyson A.J.D."/>
            <person name="Grosser S."/>
            <person name="Kay E."/>
            <person name="Nupen L.J."/>
            <person name="Ellenberg U."/>
            <person name="Houston D.M."/>
            <person name="Reeve A.H."/>
            <person name="Johnson K."/>
            <person name="Masello J.F."/>
            <person name="Stracke T."/>
            <person name="McKinlay B."/>
            <person name="Borboroglu P.G."/>
            <person name="Zhang D.X."/>
            <person name="Zhang G."/>
        </authorList>
    </citation>
    <scope>NUCLEOTIDE SEQUENCE [LARGE SCALE GENOMIC DNA]</scope>
    <source>
        <strain evidence="1">GAPE 212</strain>
    </source>
</reference>
<name>A0A8J4IKF0_SPHME</name>
<keyword evidence="2" id="KW-1185">Reference proteome</keyword>
<comment type="caution">
    <text evidence="1">The sequence shown here is derived from an EMBL/GenBank/DDBJ whole genome shotgun (WGS) entry which is preliminary data.</text>
</comment>